<protein>
    <recommendedName>
        <fullName evidence="7">tRNA (guanine(26)-N(2))-dimethyltransferase</fullName>
        <ecNumber evidence="7">2.1.1.216</ecNumber>
    </recommendedName>
    <alternativeName>
        <fullName evidence="10">tRNA 2,2-dimethylguanosine-26 methyltransferase</fullName>
    </alternativeName>
    <alternativeName>
        <fullName evidence="9">tRNA(guanine-26,N(2)-N(2)) methyltransferase</fullName>
    </alternativeName>
    <alternativeName>
        <fullName evidence="11">tRNA(m(2,2)G26)dimethyltransferase</fullName>
    </alternativeName>
</protein>
<evidence type="ECO:0000256" key="12">
    <source>
        <dbReference type="PROSITE-ProRule" id="PRU00958"/>
    </source>
</evidence>
<organism evidence="13 14">
    <name type="scientific">Vittaforma corneae (strain ATCC 50505)</name>
    <name type="common">Microsporidian parasite</name>
    <name type="synonym">Nosema corneum</name>
    <dbReference type="NCBI Taxonomy" id="993615"/>
    <lineage>
        <taxon>Eukaryota</taxon>
        <taxon>Fungi</taxon>
        <taxon>Fungi incertae sedis</taxon>
        <taxon>Microsporidia</taxon>
        <taxon>Nosematidae</taxon>
        <taxon>Vittaforma</taxon>
    </lineage>
</organism>
<dbReference type="FunFam" id="3.30.56.70:FF:000001">
    <property type="entry name" value="tRNA (guanine(26)-N(2))-dimethyltransferase"/>
    <property type="match status" value="1"/>
</dbReference>
<dbReference type="VEuPathDB" id="MicrosporidiaDB:VICG_00092"/>
<evidence type="ECO:0000256" key="7">
    <source>
        <dbReference type="ARBA" id="ARBA00039099"/>
    </source>
</evidence>
<dbReference type="EC" id="2.1.1.216" evidence="7"/>
<dbReference type="HOGENOM" id="CLU_010862_5_0_1"/>
<evidence type="ECO:0000256" key="9">
    <source>
        <dbReference type="ARBA" id="ARBA00077143"/>
    </source>
</evidence>
<dbReference type="STRING" id="993615.L2GR29"/>
<comment type="catalytic activity">
    <reaction evidence="8">
        <text>guanosine(26) in tRNA + 2 S-adenosyl-L-methionine = N(2)-dimethylguanosine(26) in tRNA + 2 S-adenosyl-L-homocysteine + 2 H(+)</text>
        <dbReference type="Rhea" id="RHEA:43140"/>
        <dbReference type="Rhea" id="RHEA-COMP:10359"/>
        <dbReference type="Rhea" id="RHEA-COMP:10360"/>
        <dbReference type="ChEBI" id="CHEBI:15378"/>
        <dbReference type="ChEBI" id="CHEBI:57856"/>
        <dbReference type="ChEBI" id="CHEBI:59789"/>
        <dbReference type="ChEBI" id="CHEBI:74269"/>
        <dbReference type="ChEBI" id="CHEBI:74513"/>
        <dbReference type="EC" id="2.1.1.216"/>
    </reaction>
</comment>
<evidence type="ECO:0000256" key="11">
    <source>
        <dbReference type="ARBA" id="ARBA00083299"/>
    </source>
</evidence>
<dbReference type="PANTHER" id="PTHR10631:SF3">
    <property type="entry name" value="TRNA (GUANINE(26)-N(2))-DIMETHYLTRANSFERASE"/>
    <property type="match status" value="1"/>
</dbReference>
<evidence type="ECO:0000313" key="13">
    <source>
        <dbReference type="EMBL" id="ELA42777.1"/>
    </source>
</evidence>
<dbReference type="SUPFAM" id="SSF53335">
    <property type="entry name" value="S-adenosyl-L-methionine-dependent methyltransferases"/>
    <property type="match status" value="1"/>
</dbReference>
<keyword evidence="1 12" id="KW-0820">tRNA-binding</keyword>
<proteinExistence type="inferred from homology"/>
<dbReference type="OrthoDB" id="6349953at2759"/>
<evidence type="ECO:0000256" key="10">
    <source>
        <dbReference type="ARBA" id="ARBA00082896"/>
    </source>
</evidence>
<dbReference type="InParanoid" id="L2GR29"/>
<dbReference type="PROSITE" id="PS51626">
    <property type="entry name" value="SAM_MT_TRM1"/>
    <property type="match status" value="1"/>
</dbReference>
<gene>
    <name evidence="13" type="ORF">VICG_00092</name>
</gene>
<comment type="similarity">
    <text evidence="12">Belongs to the class I-like SAM-binding methyltransferase superfamily. Trm1 family.</text>
</comment>
<reference evidence="14" key="1">
    <citation type="submission" date="2011-05" db="EMBL/GenBank/DDBJ databases">
        <title>The genome sequence of Vittaforma corneae strain ATCC 50505.</title>
        <authorList>
            <consortium name="The Broad Institute Genome Sequencing Platform"/>
            <person name="Cuomo C."/>
            <person name="Didier E."/>
            <person name="Bowers L."/>
            <person name="Young S.K."/>
            <person name="Zeng Q."/>
            <person name="Gargeya S."/>
            <person name="Fitzgerald M."/>
            <person name="Haas B."/>
            <person name="Abouelleil A."/>
            <person name="Alvarado L."/>
            <person name="Arachchi H.M."/>
            <person name="Berlin A."/>
            <person name="Chapman S.B."/>
            <person name="Gearin G."/>
            <person name="Goldberg J."/>
            <person name="Griggs A."/>
            <person name="Gujja S."/>
            <person name="Hansen M."/>
            <person name="Heiman D."/>
            <person name="Howarth C."/>
            <person name="Larimer J."/>
            <person name="Lui A."/>
            <person name="MacDonald P.J.P."/>
            <person name="McCowen C."/>
            <person name="Montmayeur A."/>
            <person name="Murphy C."/>
            <person name="Neiman D."/>
            <person name="Pearson M."/>
            <person name="Priest M."/>
            <person name="Roberts A."/>
            <person name="Saif S."/>
            <person name="Shea T."/>
            <person name="Sisk P."/>
            <person name="Stolte C."/>
            <person name="Sykes S."/>
            <person name="Wortman J."/>
            <person name="Nusbaum C."/>
            <person name="Birren B."/>
        </authorList>
    </citation>
    <scope>NUCLEOTIDE SEQUENCE [LARGE SCALE GENOMIC DNA]</scope>
    <source>
        <strain evidence="14">ATCC 50505</strain>
    </source>
</reference>
<evidence type="ECO:0000256" key="5">
    <source>
        <dbReference type="ARBA" id="ARBA00022694"/>
    </source>
</evidence>
<keyword evidence="6 12" id="KW-0694">RNA-binding</keyword>
<keyword evidence="5 12" id="KW-0819">tRNA processing</keyword>
<dbReference type="PANTHER" id="PTHR10631">
    <property type="entry name" value="N 2 ,N 2 -DIMETHYLGUANOSINE TRNA METHYLTRANSFERASE"/>
    <property type="match status" value="1"/>
</dbReference>
<dbReference type="InterPro" id="IPR002905">
    <property type="entry name" value="Trm1"/>
</dbReference>
<keyword evidence="3 12" id="KW-0808">Transferase</keyword>
<dbReference type="Proteomes" id="UP000011082">
    <property type="component" value="Unassembled WGS sequence"/>
</dbReference>
<evidence type="ECO:0000256" key="2">
    <source>
        <dbReference type="ARBA" id="ARBA00022603"/>
    </source>
</evidence>
<evidence type="ECO:0000256" key="4">
    <source>
        <dbReference type="ARBA" id="ARBA00022691"/>
    </source>
</evidence>
<dbReference type="GeneID" id="19880810"/>
<dbReference type="OMA" id="VFYNPVM"/>
<dbReference type="GO" id="GO:0160104">
    <property type="term" value="F:tRNA (guanine(26)-N2)-dimethyltransferase activity"/>
    <property type="evidence" value="ECO:0007669"/>
    <property type="project" value="UniProtKB-EC"/>
</dbReference>
<dbReference type="Gene3D" id="3.30.56.70">
    <property type="entry name" value="N2,N2-dimethylguanosine tRNA methyltransferase, C-terminal domain"/>
    <property type="match status" value="1"/>
</dbReference>
<evidence type="ECO:0000256" key="3">
    <source>
        <dbReference type="ARBA" id="ARBA00022679"/>
    </source>
</evidence>
<keyword evidence="2 12" id="KW-0489">Methyltransferase</keyword>
<dbReference type="InterPro" id="IPR042296">
    <property type="entry name" value="tRNA_met_Trm1_C"/>
</dbReference>
<dbReference type="Gene3D" id="3.40.50.150">
    <property type="entry name" value="Vaccinia Virus protein VP39"/>
    <property type="match status" value="1"/>
</dbReference>
<dbReference type="RefSeq" id="XP_007603545.1">
    <property type="nucleotide sequence ID" value="XM_007603483.1"/>
</dbReference>
<evidence type="ECO:0000256" key="1">
    <source>
        <dbReference type="ARBA" id="ARBA00022555"/>
    </source>
</evidence>
<keyword evidence="4 12" id="KW-0949">S-adenosyl-L-methionine</keyword>
<dbReference type="AlphaFoldDB" id="L2GR29"/>
<evidence type="ECO:0000256" key="8">
    <source>
        <dbReference type="ARBA" id="ARBA00051897"/>
    </source>
</evidence>
<dbReference type="GO" id="GO:0002940">
    <property type="term" value="P:tRNA N2-guanine methylation"/>
    <property type="evidence" value="ECO:0007669"/>
    <property type="project" value="TreeGrafter"/>
</dbReference>
<evidence type="ECO:0000256" key="6">
    <source>
        <dbReference type="ARBA" id="ARBA00022884"/>
    </source>
</evidence>
<keyword evidence="14" id="KW-1185">Reference proteome</keyword>
<accession>L2GR29</accession>
<dbReference type="FunCoup" id="L2GR29">
    <property type="interactions" value="294"/>
</dbReference>
<dbReference type="Pfam" id="PF02005">
    <property type="entry name" value="TRM"/>
    <property type="match status" value="1"/>
</dbReference>
<name>L2GR29_VITCO</name>
<dbReference type="GO" id="GO:0000049">
    <property type="term" value="F:tRNA binding"/>
    <property type="evidence" value="ECO:0007669"/>
    <property type="project" value="UniProtKB-UniRule"/>
</dbReference>
<sequence length="418" mass="47373">MPEEFSEGSAKIVKEENTFFNPAQKLNRDLSAEVIKTYFSGKENIKILTAMSATGLRGIRYLNEIPNSTLFFNDICPKAVEAIQENLKYNGIDTFKIFSEHENIKEYKHRANVTRNDCHVLMNRFHSFFDVIDIDPFGSCAEFVNSAFKAIRHNGLICFTCTDKAALCTNEAKCYMRYSTLIKKIFCKNETPIRALLSYISREFSKYDARILPVLSLSVDFYVRVIVRVYKGQGKSVLKDNSHFYICECMNILELPPGGTNTNCCAHCGKKMKLYGPFWNKELHDSQIIDNIISSVSEASNERMIGILKLMRQELPTMFYYEVPKLASFLKINCCKLSDVMTGLANAGHLVSLTHCDNNAFKTNAPIDVIKSLMVELNSKALVSFSLSKNISVDNIFAQNFYKGKIKSGLKPLSLPKK</sequence>
<evidence type="ECO:0000313" key="14">
    <source>
        <dbReference type="Proteomes" id="UP000011082"/>
    </source>
</evidence>
<dbReference type="InterPro" id="IPR029063">
    <property type="entry name" value="SAM-dependent_MTases_sf"/>
</dbReference>
<dbReference type="EMBL" id="JH370130">
    <property type="protein sequence ID" value="ELA42777.1"/>
    <property type="molecule type" value="Genomic_DNA"/>
</dbReference>